<keyword evidence="3" id="KW-1185">Reference proteome</keyword>
<dbReference type="EMBL" id="JAAKZG010000001">
    <property type="protein sequence ID" value="NGN39491.1"/>
    <property type="molecule type" value="Genomic_DNA"/>
</dbReference>
<sequence length="92" mass="9854">MLPLTGLHSLATSRGDGLRPELLALLRGRENVTAQNSNVVDIGHHQDTGSVQAGPNPVTKLGSETPDGVIRFPTTDEARNAPREHAPSRRNI</sequence>
<accession>A0A7C9V982</accession>
<feature type="region of interest" description="Disordered" evidence="1">
    <location>
        <begin position="44"/>
        <end position="92"/>
    </location>
</feature>
<reference evidence="2 3" key="1">
    <citation type="submission" date="2020-02" db="EMBL/GenBank/DDBJ databases">
        <title>Genome sequence of the type strain CGMCC 1.15528 of Mesorhizobium zhangyense.</title>
        <authorList>
            <person name="Gao J."/>
            <person name="Sun J."/>
        </authorList>
    </citation>
    <scope>NUCLEOTIDE SEQUENCE [LARGE SCALE GENOMIC DNA]</scope>
    <source>
        <strain evidence="2 3">CGMCC 1.15528</strain>
    </source>
</reference>
<dbReference type="Proteomes" id="UP000481252">
    <property type="component" value="Unassembled WGS sequence"/>
</dbReference>
<name>A0A7C9V982_9HYPH</name>
<gene>
    <name evidence="2" type="ORF">G6N74_00280</name>
</gene>
<proteinExistence type="predicted"/>
<evidence type="ECO:0000256" key="1">
    <source>
        <dbReference type="SAM" id="MobiDB-lite"/>
    </source>
</evidence>
<evidence type="ECO:0000313" key="2">
    <source>
        <dbReference type="EMBL" id="NGN39491.1"/>
    </source>
</evidence>
<dbReference type="AlphaFoldDB" id="A0A7C9V982"/>
<organism evidence="2 3">
    <name type="scientific">Mesorhizobium zhangyense</name>
    <dbReference type="NCBI Taxonomy" id="1776730"/>
    <lineage>
        <taxon>Bacteria</taxon>
        <taxon>Pseudomonadati</taxon>
        <taxon>Pseudomonadota</taxon>
        <taxon>Alphaproteobacteria</taxon>
        <taxon>Hyphomicrobiales</taxon>
        <taxon>Phyllobacteriaceae</taxon>
        <taxon>Mesorhizobium</taxon>
    </lineage>
</organism>
<feature type="compositionally biased region" description="Basic and acidic residues" evidence="1">
    <location>
        <begin position="74"/>
        <end position="92"/>
    </location>
</feature>
<dbReference type="RefSeq" id="WP_165113092.1">
    <property type="nucleotide sequence ID" value="NZ_JAAKZG010000001.1"/>
</dbReference>
<protein>
    <submittedName>
        <fullName evidence="2">Uncharacterized protein</fullName>
    </submittedName>
</protein>
<comment type="caution">
    <text evidence="2">The sequence shown here is derived from an EMBL/GenBank/DDBJ whole genome shotgun (WGS) entry which is preliminary data.</text>
</comment>
<evidence type="ECO:0000313" key="3">
    <source>
        <dbReference type="Proteomes" id="UP000481252"/>
    </source>
</evidence>